<dbReference type="AlphaFoldDB" id="A0A4C1VVB1"/>
<reference evidence="1 2" key="1">
    <citation type="journal article" date="2019" name="Commun. Biol.">
        <title>The bagworm genome reveals a unique fibroin gene that provides high tensile strength.</title>
        <authorList>
            <person name="Kono N."/>
            <person name="Nakamura H."/>
            <person name="Ohtoshi R."/>
            <person name="Tomita M."/>
            <person name="Numata K."/>
            <person name="Arakawa K."/>
        </authorList>
    </citation>
    <scope>NUCLEOTIDE SEQUENCE [LARGE SCALE GENOMIC DNA]</scope>
</reference>
<dbReference type="EMBL" id="BGZK01000431">
    <property type="protein sequence ID" value="GBP43166.1"/>
    <property type="molecule type" value="Genomic_DNA"/>
</dbReference>
<evidence type="ECO:0000313" key="2">
    <source>
        <dbReference type="Proteomes" id="UP000299102"/>
    </source>
</evidence>
<keyword evidence="2" id="KW-1185">Reference proteome</keyword>
<comment type="caution">
    <text evidence="1">The sequence shown here is derived from an EMBL/GenBank/DDBJ whole genome shotgun (WGS) entry which is preliminary data.</text>
</comment>
<name>A0A4C1VVB1_EUMVA</name>
<dbReference type="Proteomes" id="UP000299102">
    <property type="component" value="Unassembled WGS sequence"/>
</dbReference>
<evidence type="ECO:0000313" key="1">
    <source>
        <dbReference type="EMBL" id="GBP43166.1"/>
    </source>
</evidence>
<gene>
    <name evidence="1" type="ORF">EVAR_26841_1</name>
</gene>
<proteinExistence type="predicted"/>
<accession>A0A4C1VVB1</accession>
<protein>
    <submittedName>
        <fullName evidence="1">Uncharacterized protein</fullName>
    </submittedName>
</protein>
<organism evidence="1 2">
    <name type="scientific">Eumeta variegata</name>
    <name type="common">Bagworm moth</name>
    <name type="synonym">Eumeta japonica</name>
    <dbReference type="NCBI Taxonomy" id="151549"/>
    <lineage>
        <taxon>Eukaryota</taxon>
        <taxon>Metazoa</taxon>
        <taxon>Ecdysozoa</taxon>
        <taxon>Arthropoda</taxon>
        <taxon>Hexapoda</taxon>
        <taxon>Insecta</taxon>
        <taxon>Pterygota</taxon>
        <taxon>Neoptera</taxon>
        <taxon>Endopterygota</taxon>
        <taxon>Lepidoptera</taxon>
        <taxon>Glossata</taxon>
        <taxon>Ditrysia</taxon>
        <taxon>Tineoidea</taxon>
        <taxon>Psychidae</taxon>
        <taxon>Oiketicinae</taxon>
        <taxon>Eumeta</taxon>
    </lineage>
</organism>
<sequence>MTSVYFIGGACDECSSLSSASCGIATGGESRELWERTLTGSDATAREDALFIIRWKPISPNCRWLIEEGSFGSRICEFISFTTSFCVSNSYTYKTLDYDVLKYCRPSRTTRDCKGTARIGQPQTMYE</sequence>